<dbReference type="AlphaFoldDB" id="Q0FSL8"/>
<accession>Q0FSL8</accession>
<comment type="pathway">
    <text evidence="1">Cofactor biosynthesis; adenosylcobalamin biosynthesis.</text>
</comment>
<dbReference type="OrthoDB" id="5183775at2"/>
<dbReference type="HOGENOM" id="CLU_068627_1_0_5"/>
<gene>
    <name evidence="4" type="ORF">R2601_05913</name>
</gene>
<sequence>MPRPLLLGGTTEASALAALLDGAGIAARLSLAGRTRTPAAQPLPTRIGGFGGAEGLARYLREQRITHMIDATHPFAAQMSRNAAQACAALNLPLLALSRAPWQPLAGDRWQRVPDIAGAVAGLDRPAMRVFLAVGRMHLEAFAAQPQHHYLLRLVDAPEAVPLPRHDCVVARGPFTLAGDVALMRAHGTELVVAKNAGGPGAVAKIAAARQLGLPVLMIDRPTLPDRAETHDPQAVMRWLGHADLGVKT</sequence>
<dbReference type="GO" id="GO:0016994">
    <property type="term" value="F:precorrin-6A reductase activity"/>
    <property type="evidence" value="ECO:0007669"/>
    <property type="project" value="InterPro"/>
</dbReference>
<dbReference type="PANTHER" id="PTHR36925">
    <property type="entry name" value="COBALT-PRECORRIN-6A REDUCTASE"/>
    <property type="match status" value="1"/>
</dbReference>
<name>Q0FSL8_SALBH</name>
<dbReference type="eggNOG" id="COG2099">
    <property type="taxonomic scope" value="Bacteria"/>
</dbReference>
<evidence type="ECO:0000313" key="5">
    <source>
        <dbReference type="Proteomes" id="UP000006230"/>
    </source>
</evidence>
<organism evidence="4 5">
    <name type="scientific">Salipiger bermudensis (strain DSM 26914 / JCM 13377 / KCTC 12554 / HTCC2601)</name>
    <name type="common">Pelagibaca bermudensis</name>
    <dbReference type="NCBI Taxonomy" id="314265"/>
    <lineage>
        <taxon>Bacteria</taxon>
        <taxon>Pseudomonadati</taxon>
        <taxon>Pseudomonadota</taxon>
        <taxon>Alphaproteobacteria</taxon>
        <taxon>Rhodobacterales</taxon>
        <taxon>Roseobacteraceae</taxon>
        <taxon>Salipiger</taxon>
    </lineage>
</organism>
<evidence type="ECO:0000256" key="3">
    <source>
        <dbReference type="ARBA" id="ARBA00023002"/>
    </source>
</evidence>
<keyword evidence="3" id="KW-0560">Oxidoreductase</keyword>
<dbReference type="Proteomes" id="UP000006230">
    <property type="component" value="Unassembled WGS sequence"/>
</dbReference>
<dbReference type="GO" id="GO:0009236">
    <property type="term" value="P:cobalamin biosynthetic process"/>
    <property type="evidence" value="ECO:0007669"/>
    <property type="project" value="UniProtKB-UniPathway"/>
</dbReference>
<dbReference type="InterPro" id="IPR003723">
    <property type="entry name" value="Precorrin-6x_reduct"/>
</dbReference>
<dbReference type="RefSeq" id="WP_007803007.1">
    <property type="nucleotide sequence ID" value="NZ_DS022277.1"/>
</dbReference>
<dbReference type="EMBL" id="AATQ01000008">
    <property type="protein sequence ID" value="EAU47235.1"/>
    <property type="molecule type" value="Genomic_DNA"/>
</dbReference>
<protein>
    <submittedName>
        <fullName evidence="4">Precorrin-6X reductase</fullName>
    </submittedName>
</protein>
<proteinExistence type="predicted"/>
<evidence type="ECO:0000313" key="4">
    <source>
        <dbReference type="EMBL" id="EAU47235.1"/>
    </source>
</evidence>
<evidence type="ECO:0000256" key="2">
    <source>
        <dbReference type="ARBA" id="ARBA00022573"/>
    </source>
</evidence>
<reference evidence="4 5" key="1">
    <citation type="journal article" date="2010" name="J. Bacteriol.">
        <title>Genome sequences of Pelagibaca bermudensis HTCC2601T and Maritimibacter alkaliphilus HTCC2654T, the type strains of two marine Roseobacter genera.</title>
        <authorList>
            <person name="Thrash J.C."/>
            <person name="Cho J.C."/>
            <person name="Ferriera S."/>
            <person name="Johnson J."/>
            <person name="Vergin K.L."/>
            <person name="Giovannoni S.J."/>
        </authorList>
    </citation>
    <scope>NUCLEOTIDE SEQUENCE [LARGE SCALE GENOMIC DNA]</scope>
    <source>
        <strain evidence="5">DSM 26914 / JCM 13377 / KCTC 12554 / HTCC2601</strain>
    </source>
</reference>
<dbReference type="PROSITE" id="PS51014">
    <property type="entry name" value="COBK_CBIJ"/>
    <property type="match status" value="1"/>
</dbReference>
<comment type="caution">
    <text evidence="4">The sequence shown here is derived from an EMBL/GenBank/DDBJ whole genome shotgun (WGS) entry which is preliminary data.</text>
</comment>
<dbReference type="PANTHER" id="PTHR36925:SF1">
    <property type="entry name" value="COBALT-PRECORRIN-6A REDUCTASE"/>
    <property type="match status" value="1"/>
</dbReference>
<dbReference type="NCBIfam" id="NF005968">
    <property type="entry name" value="PRK08057.1-2"/>
    <property type="match status" value="1"/>
</dbReference>
<dbReference type="Pfam" id="PF02571">
    <property type="entry name" value="CbiJ"/>
    <property type="match status" value="1"/>
</dbReference>
<keyword evidence="2" id="KW-0169">Cobalamin biosynthesis</keyword>
<dbReference type="STRING" id="314265.R2601_05913"/>
<evidence type="ECO:0000256" key="1">
    <source>
        <dbReference type="ARBA" id="ARBA00004953"/>
    </source>
</evidence>
<dbReference type="UniPathway" id="UPA00148"/>
<keyword evidence="5" id="KW-1185">Reference proteome</keyword>